<evidence type="ECO:0000313" key="2">
    <source>
        <dbReference type="Proteomes" id="UP000708208"/>
    </source>
</evidence>
<dbReference type="Proteomes" id="UP000708208">
    <property type="component" value="Unassembled WGS sequence"/>
</dbReference>
<sequence length="42" mass="4385">ASFHHTVAVPVAAAIPVAAPLALGYTHHGHGYAHHGHGLDYY</sequence>
<comment type="caution">
    <text evidence="1">The sequence shown here is derived from an EMBL/GenBank/DDBJ whole genome shotgun (WGS) entry which is preliminary data.</text>
</comment>
<name>A0A8J2NSL2_9HEXA</name>
<feature type="non-terminal residue" evidence="1">
    <location>
        <position position="1"/>
    </location>
</feature>
<reference evidence="1" key="1">
    <citation type="submission" date="2021-06" db="EMBL/GenBank/DDBJ databases">
        <authorList>
            <person name="Hodson N. C."/>
            <person name="Mongue J. A."/>
            <person name="Jaron S. K."/>
        </authorList>
    </citation>
    <scope>NUCLEOTIDE SEQUENCE</scope>
</reference>
<accession>A0A8J2NSL2</accession>
<dbReference type="EMBL" id="CAJVCH010012866">
    <property type="protein sequence ID" value="CAG7673204.1"/>
    <property type="molecule type" value="Genomic_DNA"/>
</dbReference>
<organism evidence="1 2">
    <name type="scientific">Allacma fusca</name>
    <dbReference type="NCBI Taxonomy" id="39272"/>
    <lineage>
        <taxon>Eukaryota</taxon>
        <taxon>Metazoa</taxon>
        <taxon>Ecdysozoa</taxon>
        <taxon>Arthropoda</taxon>
        <taxon>Hexapoda</taxon>
        <taxon>Collembola</taxon>
        <taxon>Symphypleona</taxon>
        <taxon>Sminthuridae</taxon>
        <taxon>Allacma</taxon>
    </lineage>
</organism>
<keyword evidence="2" id="KW-1185">Reference proteome</keyword>
<evidence type="ECO:0000313" key="1">
    <source>
        <dbReference type="EMBL" id="CAG7673204.1"/>
    </source>
</evidence>
<protein>
    <submittedName>
        <fullName evidence="1">Uncharacterized protein</fullName>
    </submittedName>
</protein>
<dbReference type="AlphaFoldDB" id="A0A8J2NSL2"/>
<gene>
    <name evidence="1" type="ORF">AFUS01_LOCUS2263</name>
</gene>
<proteinExistence type="predicted"/>